<sequence>MENHHSVSMPSSAAGYGSDNHYAQYGVALPSSQRSMENPGSVQGLSQVQGQQTYHELSRTYTSLSTPDSIAQAMSSYTNAATSGGAPTAPLPEVSEQQIALDKKAIYEHPFFPLLDLIFNKCEIATSTSRDANPKNDVCSSESFNEDIAVFAKQARAKKPYFTANHELDSLMVQAIQVLRFHLLEIEKVHELCNNFCTKYIGCLKGKMPMDLIVDEQESEGG</sequence>
<gene>
    <name evidence="4" type="ORF">EB796_012917</name>
</gene>
<evidence type="ECO:0000313" key="5">
    <source>
        <dbReference type="Proteomes" id="UP000593567"/>
    </source>
</evidence>
<dbReference type="AlphaFoldDB" id="A0A7J7JS04"/>
<evidence type="ECO:0000256" key="2">
    <source>
        <dbReference type="SAM" id="MobiDB-lite"/>
    </source>
</evidence>
<reference evidence="4" key="1">
    <citation type="submission" date="2020-06" db="EMBL/GenBank/DDBJ databases">
        <title>Draft genome of Bugula neritina, a colonial animal packing powerful symbionts and potential medicines.</title>
        <authorList>
            <person name="Rayko M."/>
        </authorList>
    </citation>
    <scope>NUCLEOTIDE SEQUENCE [LARGE SCALE GENOMIC DNA]</scope>
    <source>
        <strain evidence="4">Kwan_BN1</strain>
    </source>
</reference>
<feature type="region of interest" description="Disordered" evidence="2">
    <location>
        <begin position="32"/>
        <end position="53"/>
    </location>
</feature>
<organism evidence="4 5">
    <name type="scientific">Bugula neritina</name>
    <name type="common">Brown bryozoan</name>
    <name type="synonym">Sertularia neritina</name>
    <dbReference type="NCBI Taxonomy" id="10212"/>
    <lineage>
        <taxon>Eukaryota</taxon>
        <taxon>Metazoa</taxon>
        <taxon>Spiralia</taxon>
        <taxon>Lophotrochozoa</taxon>
        <taxon>Bryozoa</taxon>
        <taxon>Gymnolaemata</taxon>
        <taxon>Cheilostomatida</taxon>
        <taxon>Flustrina</taxon>
        <taxon>Buguloidea</taxon>
        <taxon>Bugulidae</taxon>
        <taxon>Bugula</taxon>
    </lineage>
</organism>
<evidence type="ECO:0000256" key="1">
    <source>
        <dbReference type="ARBA" id="ARBA00023242"/>
    </source>
</evidence>
<protein>
    <submittedName>
        <fullName evidence="4">MEIS2</fullName>
    </submittedName>
</protein>
<keyword evidence="5" id="KW-1185">Reference proteome</keyword>
<evidence type="ECO:0000259" key="3">
    <source>
        <dbReference type="Pfam" id="PF16493"/>
    </source>
</evidence>
<feature type="compositionally biased region" description="Low complexity" evidence="2">
    <location>
        <begin position="40"/>
        <end position="52"/>
    </location>
</feature>
<accession>A0A7J7JS04</accession>
<dbReference type="OrthoDB" id="10056939at2759"/>
<feature type="domain" description="MEIS N-terminal" evidence="3">
    <location>
        <begin position="101"/>
        <end position="211"/>
    </location>
</feature>
<name>A0A7J7JS04_BUGNE</name>
<dbReference type="Pfam" id="PF16493">
    <property type="entry name" value="Meis_PKNOX_N"/>
    <property type="match status" value="1"/>
</dbReference>
<dbReference type="EMBL" id="VXIV02001912">
    <property type="protein sequence ID" value="KAF6028777.1"/>
    <property type="molecule type" value="Genomic_DNA"/>
</dbReference>
<comment type="caution">
    <text evidence="4">The sequence shown here is derived from an EMBL/GenBank/DDBJ whole genome shotgun (WGS) entry which is preliminary data.</text>
</comment>
<proteinExistence type="predicted"/>
<keyword evidence="1" id="KW-0539">Nucleus</keyword>
<dbReference type="Proteomes" id="UP000593567">
    <property type="component" value="Unassembled WGS sequence"/>
</dbReference>
<evidence type="ECO:0000313" key="4">
    <source>
        <dbReference type="EMBL" id="KAF6028777.1"/>
    </source>
</evidence>
<dbReference type="InterPro" id="IPR032453">
    <property type="entry name" value="PKNOX/Meis_N"/>
</dbReference>